<organism evidence="10">
    <name type="scientific">Metapenaeus joyneri majanivirus</name>
    <dbReference type="NCBI Taxonomy" id="2984280"/>
    <lineage>
        <taxon>Viruses</taxon>
        <taxon>Viruses incertae sedis</taxon>
        <taxon>Naldaviricetes</taxon>
        <taxon>Nimaviridae</taxon>
    </lineage>
</organism>
<feature type="compositionally biased region" description="Low complexity" evidence="9">
    <location>
        <begin position="329"/>
        <end position="339"/>
    </location>
</feature>
<evidence type="ECO:0000256" key="9">
    <source>
        <dbReference type="SAM" id="MobiDB-lite"/>
    </source>
</evidence>
<dbReference type="GO" id="GO:0003676">
    <property type="term" value="F:nucleic acid binding"/>
    <property type="evidence" value="ECO:0007669"/>
    <property type="project" value="InterPro"/>
</dbReference>
<dbReference type="SUPFAM" id="SSF56672">
    <property type="entry name" value="DNA/RNA polymerases"/>
    <property type="match status" value="1"/>
</dbReference>
<feature type="compositionally biased region" description="Low complexity" evidence="9">
    <location>
        <begin position="945"/>
        <end position="976"/>
    </location>
</feature>
<dbReference type="GO" id="GO:0003887">
    <property type="term" value="F:DNA-directed DNA polymerase activity"/>
    <property type="evidence" value="ECO:0007669"/>
    <property type="project" value="UniProtKB-KW"/>
</dbReference>
<dbReference type="GO" id="GO:0000166">
    <property type="term" value="F:nucleotide binding"/>
    <property type="evidence" value="ECO:0007669"/>
    <property type="project" value="InterPro"/>
</dbReference>
<dbReference type="Gene3D" id="3.90.1600.10">
    <property type="entry name" value="Palm domain of DNA polymerase"/>
    <property type="match status" value="1"/>
</dbReference>
<comment type="catalytic activity">
    <reaction evidence="8">
        <text>DNA(n) + a 2'-deoxyribonucleoside 5'-triphosphate = DNA(n+1) + diphosphate</text>
        <dbReference type="Rhea" id="RHEA:22508"/>
        <dbReference type="Rhea" id="RHEA-COMP:17339"/>
        <dbReference type="Rhea" id="RHEA-COMP:17340"/>
        <dbReference type="ChEBI" id="CHEBI:33019"/>
        <dbReference type="ChEBI" id="CHEBI:61560"/>
        <dbReference type="ChEBI" id="CHEBI:173112"/>
        <dbReference type="EC" id="2.7.7.7"/>
    </reaction>
</comment>
<feature type="compositionally biased region" description="Low complexity" evidence="9">
    <location>
        <begin position="2213"/>
        <end position="2236"/>
    </location>
</feature>
<sequence length="2644" mass="302455">MTETIIVDYVGYYDSTTGNYQYFDDASKKKGFCTDLLKLEDDDKIIPSNKGTIVEDYGYMTDIEDTLLDYSADNILSGINNKIAINHVVLSREKFPSKTIDDIESTLFYPSIVSEKEHRAIIQKMKTFYIQQNNIQYKLDKLFQLWEEPKCGIGLTIKTSTGQNIIVNNKVGSRAFNVFNSHFLGMEVHRDLDLLMAMACFLKYNSVWGGGHTVSLKNFDYISVFLGKSSFVDDMNEENEKSNDCKPYTFLAERAMLIANYSISRARALDAAALARAIDSLDDANDDDHNHNDNNNNNTYYNDNDYNNDIDVDNNMISPPSKRMKRTTTRNNNNYTNNNSLKKLRDTIKASKQMSKEFSACCNHKNKIPLDGILPLKYSKEVICLKCFLTMFFFDWELSVFIKDYSGLIKTIREWSKISSPNEIYVNRGLKELVACIRSQLGSVNERGLNWPVKALESGHYEFYTYTLSQLLENDRWNLLSTNKNEEKRKKEMQNIDIMEEEEEDDDNNNNNNNYDKKHHHIHNHHHNNNNNYNNGDMEPGLLYRKMNKFGKMLLLLMANCTVHEYNREFNLYMSRVLDGMKKNVFCQTMETILKELPFTKLNGKWFNISHKGPSVWNYQIYSMKTIGKECPSLSLESRRLIPLSPEDNECCTRILFKFHCRGSDLAKGGEVVSDICNSVSEMQKLLNNKKYRLNNNNNHNHNDNHNHNNSSNIDNNEIIIESVVVVGDPIISLEVTNYRPLKCSSYKNGSLISNRLSMLLNTRSGSRVKILKPPSSSLSIALLENLSDNAISTAACERVLKGSKILYYDIETTSLSPLTEGATITSIGCVLAKGDGTKSRCIFAYRKENETKLKEEILQLYKDEKKHDDTEKKHQLYDQHLPIPEIIVANTQWKLLSSFAKYVKSCGPLTAIAGWNNNTFDDPYLFIHCYFHLKDQLLNDNDNDNNNNNNNNNNSSRNSRSSSSRSSSSSSNNCNDDNDNDSMSNFFKGLFNFSLLTENNTNINTTKAENIEELFFKYTTKKYNPNIRAAAAANMTSSGGGGGGPSLEWLISCLSICPSLDIMKIIGKRFSESLPSMSLNTVLEFVCRISNTNAVQKDPIDVKYHLIEYMERDIKENALVQKYCCKDAYLVSEPAERVGVLPEIVQLGKESNMSVSVVASLYTTQLQIINGAVLRAMGTERAFMRGCTIHPHSQYTKTFGGFVTTPLAKFQTLHTMDMGSLYPSTMRQNNLDTTTVCSHRQIIDARNRVMLALQQQQQQTQNKYNNNYNDNNNNIDINNDDSDNNNNNNNNNVVVLGTQEALDIMDMANAYIFERYRPCDIVADTWKNNRAKRRWPTRYEYENTDTELDWNDDDNSHNCMNEITDLGYFPEVPCNDDLQYAAMANDDSHVELCSLEYLLPFIVPMMIDNPAIILEITAHVAKTIDDVIAMLEKDFTKEKDEIFIAEKLTYVGNTTSFDNKNNKDWRQYRGNNNNNNNNIEKKLDEALNVLYGRNNNKSRIINEEQHIKEACRLISLCARITRRTYAYDSAQDEAVIKWTNRLLNVGSRCRMWNARNWVLKGEIPALQRRYREERLVLKRQVKLKAKTEPLVAAQCKVEEGVKKIFMNSIYGVLVLRVGGGGYNYDSYSKWHKDNSLSRLLIGNVSSGVGGGTRHAPMGNQVTQISRRIFLNITPSIRHFFPDCIQGYGDTDSVFQCHNFAGEMQIILKPEEEQPEWNICYPVIEMDLILRERIARLLQIIVNCTTKGIRFNPQLAAGEDAMIIEHERLSIVTHTASKKTYHMIHFKEEEKLYIDLVKTLIALNEEAINEIEENVILENFCLQNPLSRIISLVKNNRHWPHYIYPHNAAELWKLFRTDIKADTLNKKGGGEIFGVGQSVLPISSNCDEISKVFRASKYIAVFKLEPILNTLGNGFLEIPNEAGQLIDITTGEVLENSEKIEDILLAFKILKVYKKGKFAKKGISHSNKLREIQTACLAWIYQYQQQQEQEEEQLKDQFFSYDKIVQEHAKRCLSYTENPERYLMVSRVNKEQIPLKPNTTISLPNPTARIINNHLNPSKAIDLNEKFLTVLGMSGRSLVYPSMMTNKSLFQLEKKRWNPSTETGIVAVSTLKNLGVVCYTINSITELIKKDCESLMKILVPTLESLDNVARGEGFSLANGSLSYNTGVLVADILVKFLINTCFKSLHLKLSNNNDVVIMNDGEREEYNEEELSNNNISSNSNIDNNNNNSNSNDYDNSTKKYHNDNNNNNNNNKNNNNNTTFTTMMLRPLVSKLDVIFYSLKRGKGRVGVPQINLFNNKGDDDTTTTTTTTNNNILDKFLSLSLKDKIEILSCTFQCHPSVFYDINSLIKIWCRAREYKTPTRKNEETPLSHLINNNARPCIFKVLKACAIHVHKHAITCNIKLDIPTEQSDNNFKIEFLKQLLTLIAHGNCLETCVLAGADALFFNLLYCLFLRREHEKYEKNTLYVTESDKLASVFNGNVDIFISNETIRLLAHDFYRLVRGNEIVKNCFKDRYNPATNSLIFLAEPSEWLSGNNKIMPCLKKNNKITWYNFEKISASIGEGSPILRNSLVGQILEPCNIRSFPKTNVEDDVNDTDSIDYLYKYETNLLTYRPGFFHKVIIEKTVACLGAIIFFMWGRSTET</sequence>
<evidence type="ECO:0000256" key="1">
    <source>
        <dbReference type="ARBA" id="ARBA00005755"/>
    </source>
</evidence>
<feature type="region of interest" description="Disordered" evidence="9">
    <location>
        <begin position="2207"/>
        <end position="2260"/>
    </location>
</feature>
<feature type="compositionally biased region" description="Low complexity" evidence="9">
    <location>
        <begin position="1259"/>
        <end position="1278"/>
    </location>
</feature>
<name>A0A9C7BIA7_9VIRU</name>
<dbReference type="EMBL" id="LC738878">
    <property type="protein sequence ID" value="BDT62765.1"/>
    <property type="molecule type" value="Genomic_DNA"/>
</dbReference>
<evidence type="ECO:0000256" key="6">
    <source>
        <dbReference type="ARBA" id="ARBA00023054"/>
    </source>
</evidence>
<dbReference type="SUPFAM" id="SSF53098">
    <property type="entry name" value="Ribonuclease H-like"/>
    <property type="match status" value="1"/>
</dbReference>
<keyword evidence="3" id="KW-0808">Transferase</keyword>
<keyword evidence="7" id="KW-1194">Viral DNA replication</keyword>
<keyword evidence="6" id="KW-0175">Coiled coil</keyword>
<dbReference type="InterPro" id="IPR051483">
    <property type="entry name" value="MAP7_domain-containing"/>
</dbReference>
<feature type="compositionally biased region" description="Low complexity" evidence="9">
    <location>
        <begin position="2245"/>
        <end position="2259"/>
    </location>
</feature>
<feature type="region of interest" description="Disordered" evidence="9">
    <location>
        <begin position="316"/>
        <end position="339"/>
    </location>
</feature>
<keyword evidence="5" id="KW-0239">DNA-directed DNA polymerase</keyword>
<keyword evidence="7" id="KW-0235">DNA replication</keyword>
<feature type="region of interest" description="Disordered" evidence="9">
    <location>
        <begin position="283"/>
        <end position="303"/>
    </location>
</feature>
<feature type="region of interest" description="Disordered" evidence="9">
    <location>
        <begin position="942"/>
        <end position="976"/>
    </location>
</feature>
<dbReference type="GO" id="GO:0039693">
    <property type="term" value="P:viral DNA genome replication"/>
    <property type="evidence" value="ECO:0007669"/>
    <property type="project" value="UniProtKB-KW"/>
</dbReference>
<proteinExistence type="inferred from homology"/>
<feature type="region of interest" description="Disordered" evidence="9">
    <location>
        <begin position="1259"/>
        <end position="1291"/>
    </location>
</feature>
<comment type="similarity">
    <text evidence="1">Belongs to the DNA polymerase type-B family.</text>
</comment>
<evidence type="ECO:0000256" key="3">
    <source>
        <dbReference type="ARBA" id="ARBA00022679"/>
    </source>
</evidence>
<evidence type="ECO:0000256" key="4">
    <source>
        <dbReference type="ARBA" id="ARBA00022695"/>
    </source>
</evidence>
<feature type="compositionally biased region" description="Low complexity" evidence="9">
    <location>
        <begin position="293"/>
        <end position="303"/>
    </location>
</feature>
<dbReference type="InterPro" id="IPR012337">
    <property type="entry name" value="RNaseH-like_sf"/>
</dbReference>
<accession>A0A9C7BIA7</accession>
<evidence type="ECO:0000256" key="8">
    <source>
        <dbReference type="ARBA" id="ARBA00049244"/>
    </source>
</evidence>
<evidence type="ECO:0000256" key="5">
    <source>
        <dbReference type="ARBA" id="ARBA00022932"/>
    </source>
</evidence>
<dbReference type="SMART" id="SM00486">
    <property type="entry name" value="POLBc"/>
    <property type="match status" value="1"/>
</dbReference>
<dbReference type="PANTHER" id="PTHR15073:SF1">
    <property type="entry name" value="RETICULOCYTE-BINDING PROTEIN HOMOLOG 2A"/>
    <property type="match status" value="1"/>
</dbReference>
<evidence type="ECO:0000256" key="2">
    <source>
        <dbReference type="ARBA" id="ARBA00012417"/>
    </source>
</evidence>
<reference evidence="10" key="1">
    <citation type="submission" date="2022-10" db="EMBL/GenBank/DDBJ databases">
        <title>Genome sequences of endogenous nimaviruses in decapod crustaceans.</title>
        <authorList>
            <person name="Kawato S."/>
            <person name="Nozaki R."/>
            <person name="Kondo H."/>
            <person name="Hirono I."/>
        </authorList>
    </citation>
    <scope>NUCLEOTIDE SEQUENCE</scope>
    <source>
        <strain evidence="10">Tokushima2020</strain>
    </source>
</reference>
<evidence type="ECO:0000256" key="7">
    <source>
        <dbReference type="ARBA" id="ARBA00023109"/>
    </source>
</evidence>
<evidence type="ECO:0000313" key="10">
    <source>
        <dbReference type="EMBL" id="BDT62765.1"/>
    </source>
</evidence>
<dbReference type="EC" id="2.7.7.7" evidence="2"/>
<dbReference type="InterPro" id="IPR023211">
    <property type="entry name" value="DNA_pol_palm_dom_sf"/>
</dbReference>
<keyword evidence="4" id="KW-0548">Nucleotidyltransferase</keyword>
<protein>
    <recommendedName>
        <fullName evidence="2">DNA-directed DNA polymerase</fullName>
        <ecNumber evidence="2">2.7.7.7</ecNumber>
    </recommendedName>
</protein>
<dbReference type="InterPro" id="IPR006172">
    <property type="entry name" value="DNA-dir_DNA_pol_B"/>
</dbReference>
<dbReference type="InterPro" id="IPR043502">
    <property type="entry name" value="DNA/RNA_pol_sf"/>
</dbReference>
<dbReference type="PANTHER" id="PTHR15073">
    <property type="entry name" value="MICROTUBULE-ASSOCIATED PROTEIN"/>
    <property type="match status" value="1"/>
</dbReference>